<organism evidence="2">
    <name type="scientific">Powellomyces hirtus</name>
    <dbReference type="NCBI Taxonomy" id="109895"/>
    <lineage>
        <taxon>Eukaryota</taxon>
        <taxon>Fungi</taxon>
        <taxon>Fungi incertae sedis</taxon>
        <taxon>Chytridiomycota</taxon>
        <taxon>Chytridiomycota incertae sedis</taxon>
        <taxon>Chytridiomycetes</taxon>
        <taxon>Spizellomycetales</taxon>
        <taxon>Powellomycetaceae</taxon>
        <taxon>Powellomyces</taxon>
    </lineage>
</organism>
<sequence>MTNILIHSSSSTLKGKDNKCQDLVIYMSPHSLGSTLKYPNYTAQLRARVVIPVYLHSLIVGVLLSDGWLFKNSTGKTLLALKLARFEYLWFVYTRLSHYCRSLPRITKSKLNGKVFIGYMFATRVYPCLNDWYDMFYNEGKKIVPLDLYSMLTYEALAHWIMGGGTKTPIGPGLTLQTQSFTIQECVFIISILIYKFDLKGSLHMQINQPTIYISAKSMRKLTPLILPYMCDSMLYKLDIN</sequence>
<accession>A0A4P8NWQ8</accession>
<name>A0A4P8NWQ8_9FUNG</name>
<proteinExistence type="predicted"/>
<evidence type="ECO:0000313" key="2">
    <source>
        <dbReference type="EMBL" id="QCQ69126.1"/>
    </source>
</evidence>
<dbReference type="Gene3D" id="3.10.28.10">
    <property type="entry name" value="Homing endonucleases"/>
    <property type="match status" value="2"/>
</dbReference>
<dbReference type="SUPFAM" id="SSF55608">
    <property type="entry name" value="Homing endonucleases"/>
    <property type="match status" value="1"/>
</dbReference>
<dbReference type="EMBL" id="MK292693">
    <property type="protein sequence ID" value="QCQ69126.1"/>
    <property type="molecule type" value="Genomic_DNA"/>
</dbReference>
<keyword evidence="2" id="KW-0255">Endonuclease</keyword>
<keyword evidence="2" id="KW-0496">Mitochondrion</keyword>
<evidence type="ECO:0000259" key="1">
    <source>
        <dbReference type="Pfam" id="PF03161"/>
    </source>
</evidence>
<dbReference type="GO" id="GO:0004519">
    <property type="term" value="F:endonuclease activity"/>
    <property type="evidence" value="ECO:0007669"/>
    <property type="project" value="UniProtKB-KW"/>
</dbReference>
<keyword evidence="2" id="KW-0540">Nuclease</keyword>
<dbReference type="AlphaFoldDB" id="A0A4P8NWQ8"/>
<dbReference type="InterPro" id="IPR027434">
    <property type="entry name" value="Homing_endonucl"/>
</dbReference>
<reference evidence="2" key="1">
    <citation type="journal article" date="2018" name="BMC Evol. Biol.">
        <title>The linear mitochondrial genome of the quarantine chytrid Synchytrium endobioticum; insights into the evolution and recent history of an obligate biotrophic plant pathogen.</title>
        <authorList>
            <person name="van de Vossenberg B.T.L.H."/>
            <person name="Brankovics B."/>
            <person name="Nguyen H.D.T."/>
            <person name="van Gent-Pelzer M.P.E."/>
            <person name="Smith D."/>
            <person name="Dadej K."/>
            <person name="Przetakiewicz J."/>
            <person name="Kreuze J.F."/>
            <person name="Boerma M."/>
            <person name="van Leeuwen G.C.M."/>
            <person name="Andre Levesque C."/>
            <person name="van der Lee T.A.J."/>
        </authorList>
    </citation>
    <scope>NUCLEOTIDE SEQUENCE</scope>
    <source>
        <strain evidence="2">CBS 809.83</strain>
    </source>
</reference>
<gene>
    <name evidence="2" type="primary">iorf241</name>
</gene>
<geneLocation type="mitochondrion" evidence="2"/>
<feature type="domain" description="Homing endonuclease LAGLIDADG" evidence="1">
    <location>
        <begin position="57"/>
        <end position="222"/>
    </location>
</feature>
<dbReference type="Pfam" id="PF03161">
    <property type="entry name" value="LAGLIDADG_2"/>
    <property type="match status" value="1"/>
</dbReference>
<dbReference type="InterPro" id="IPR004860">
    <property type="entry name" value="LAGLIDADG_dom"/>
</dbReference>
<keyword evidence="2" id="KW-0378">Hydrolase</keyword>
<protein>
    <submittedName>
        <fullName evidence="2">LAGLIDADG endonuclease</fullName>
    </submittedName>
</protein>